<reference evidence="2" key="1">
    <citation type="submission" date="2017-09" db="EMBL/GenBank/DDBJ databases">
        <authorList>
            <person name="Varghese N."/>
            <person name="Submissions S."/>
        </authorList>
    </citation>
    <scope>NUCLEOTIDE SEQUENCE [LARGE SCALE GENOMIC DNA]</scope>
    <source>
        <strain evidence="2">CGMCC 1.8913</strain>
    </source>
</reference>
<evidence type="ECO:0000313" key="1">
    <source>
        <dbReference type="EMBL" id="SNZ10040.1"/>
    </source>
</evidence>
<evidence type="ECO:0000313" key="2">
    <source>
        <dbReference type="Proteomes" id="UP000219356"/>
    </source>
</evidence>
<accession>A0A285NKL3</accession>
<organism evidence="1 2">
    <name type="scientific">Terribacillus aidingensis</name>
    <dbReference type="NCBI Taxonomy" id="586416"/>
    <lineage>
        <taxon>Bacteria</taxon>
        <taxon>Bacillati</taxon>
        <taxon>Bacillota</taxon>
        <taxon>Bacilli</taxon>
        <taxon>Bacillales</taxon>
        <taxon>Bacillaceae</taxon>
        <taxon>Terribacillus</taxon>
    </lineage>
</organism>
<dbReference type="EMBL" id="OBEK01000002">
    <property type="protein sequence ID" value="SNZ10040.1"/>
    <property type="molecule type" value="Genomic_DNA"/>
</dbReference>
<protein>
    <submittedName>
        <fullName evidence="1">Penicillin-binding protein-related factor A, putative recombinase</fullName>
    </submittedName>
</protein>
<dbReference type="SUPFAM" id="SSF52980">
    <property type="entry name" value="Restriction endonuclease-like"/>
    <property type="match status" value="1"/>
</dbReference>
<sequence length="179" mass="20987">MDYILNEGKIFEQQIKASAKKQGVYMYRIKDTSPIQLKRNVKVSPNVFDCFIFSDGFLFPAELKSTKQKSISWDERIIKQHQIDSLKEAAIYSNIIPGFIFNFREPEDNTYFVHINDFLLYKDIAENGKEHTYKSKVNKSSIPIGICREIGVKLISIKARTKYTYYINQMCRDLIKKYS</sequence>
<dbReference type="InterPro" id="IPR011856">
    <property type="entry name" value="tRNA_endonuc-like_dom_sf"/>
</dbReference>
<dbReference type="AlphaFoldDB" id="A0A285NKL3"/>
<dbReference type="Proteomes" id="UP000219356">
    <property type="component" value="Unassembled WGS sequence"/>
</dbReference>
<dbReference type="GO" id="GO:0003676">
    <property type="term" value="F:nucleic acid binding"/>
    <property type="evidence" value="ECO:0007669"/>
    <property type="project" value="InterPro"/>
</dbReference>
<dbReference type="InterPro" id="IPR011335">
    <property type="entry name" value="Restrct_endonuc-II-like"/>
</dbReference>
<proteinExistence type="predicted"/>
<dbReference type="RefSeq" id="WP_245864697.1">
    <property type="nucleotide sequence ID" value="NZ_OBEK01000002.1"/>
</dbReference>
<dbReference type="Gene3D" id="3.40.1350.10">
    <property type="match status" value="1"/>
</dbReference>
<keyword evidence="2" id="KW-1185">Reference proteome</keyword>
<gene>
    <name evidence="1" type="ORF">SAMN05421503_1495</name>
</gene>
<name>A0A285NKL3_9BACI</name>